<gene>
    <name evidence="1" type="ORF">KIN20_015433</name>
</gene>
<reference evidence="1" key="1">
    <citation type="submission" date="2021-06" db="EMBL/GenBank/DDBJ databases">
        <title>Parelaphostrongylus tenuis whole genome reference sequence.</title>
        <authorList>
            <person name="Garwood T.J."/>
            <person name="Larsen P.A."/>
            <person name="Fountain-Jones N.M."/>
            <person name="Garbe J.R."/>
            <person name="Macchietto M.G."/>
            <person name="Kania S.A."/>
            <person name="Gerhold R.W."/>
            <person name="Richards J.E."/>
            <person name="Wolf T.M."/>
        </authorList>
    </citation>
    <scope>NUCLEOTIDE SEQUENCE</scope>
    <source>
        <strain evidence="1">MNPRO001-30</strain>
        <tissue evidence="1">Meninges</tissue>
    </source>
</reference>
<comment type="caution">
    <text evidence="1">The sequence shown here is derived from an EMBL/GenBank/DDBJ whole genome shotgun (WGS) entry which is preliminary data.</text>
</comment>
<accession>A0AAD5MYG2</accession>
<keyword evidence="2" id="KW-1185">Reference proteome</keyword>
<dbReference type="AlphaFoldDB" id="A0AAD5MYG2"/>
<dbReference type="PANTHER" id="PTHR22774">
    <property type="entry name" value="CHOREIN N-TERMINAL DOMAIN-CONTAINING PROTEIN"/>
    <property type="match status" value="1"/>
</dbReference>
<sequence>MIVPWTELKSAPVQIFIDEIHVEVVLSSDPVNRQTDRPASTLGESTSYGFAEKVVEGMSLYINTVEINFDSNAFGGSFMLSRLSVESRTPGWQVAQDLRMTRINCPSLGRALVYKQ</sequence>
<feature type="non-terminal residue" evidence="1">
    <location>
        <position position="116"/>
    </location>
</feature>
<organism evidence="1 2">
    <name type="scientific">Parelaphostrongylus tenuis</name>
    <name type="common">Meningeal worm</name>
    <dbReference type="NCBI Taxonomy" id="148309"/>
    <lineage>
        <taxon>Eukaryota</taxon>
        <taxon>Metazoa</taxon>
        <taxon>Ecdysozoa</taxon>
        <taxon>Nematoda</taxon>
        <taxon>Chromadorea</taxon>
        <taxon>Rhabditida</taxon>
        <taxon>Rhabditina</taxon>
        <taxon>Rhabditomorpha</taxon>
        <taxon>Strongyloidea</taxon>
        <taxon>Metastrongylidae</taxon>
        <taxon>Parelaphostrongylus</taxon>
    </lineage>
</organism>
<dbReference type="Pfam" id="PF24917">
    <property type="entry name" value="BLTP3A_B"/>
    <property type="match status" value="1"/>
</dbReference>
<protein>
    <submittedName>
        <fullName evidence="1">Uncharacterized protein</fullName>
    </submittedName>
</protein>
<dbReference type="PANTHER" id="PTHR22774:SF11">
    <property type="entry name" value="CHOREIN N-TERMINAL DOMAIN-CONTAINING PROTEIN"/>
    <property type="match status" value="1"/>
</dbReference>
<evidence type="ECO:0000313" key="2">
    <source>
        <dbReference type="Proteomes" id="UP001196413"/>
    </source>
</evidence>
<evidence type="ECO:0000313" key="1">
    <source>
        <dbReference type="EMBL" id="KAJ1357307.1"/>
    </source>
</evidence>
<dbReference type="InterPro" id="IPR026728">
    <property type="entry name" value="BLTP3A/B"/>
</dbReference>
<name>A0AAD5MYG2_PARTN</name>
<proteinExistence type="predicted"/>
<dbReference type="Proteomes" id="UP001196413">
    <property type="component" value="Unassembled WGS sequence"/>
</dbReference>
<dbReference type="EMBL" id="JAHQIW010003093">
    <property type="protein sequence ID" value="KAJ1357307.1"/>
    <property type="molecule type" value="Genomic_DNA"/>
</dbReference>